<name>A0A0A1U1Z1_ENTIV</name>
<feature type="compositionally biased region" description="Low complexity" evidence="1">
    <location>
        <begin position="79"/>
        <end position="88"/>
    </location>
</feature>
<feature type="region of interest" description="Disordered" evidence="1">
    <location>
        <begin position="191"/>
        <end position="222"/>
    </location>
</feature>
<feature type="compositionally biased region" description="Basic and acidic residues" evidence="1">
    <location>
        <begin position="104"/>
        <end position="118"/>
    </location>
</feature>
<feature type="compositionally biased region" description="Basic and acidic residues" evidence="1">
    <location>
        <begin position="25"/>
        <end position="41"/>
    </location>
</feature>
<feature type="compositionally biased region" description="Basic residues" evidence="1">
    <location>
        <begin position="42"/>
        <end position="54"/>
    </location>
</feature>
<feature type="compositionally biased region" description="Basic and acidic residues" evidence="1">
    <location>
        <begin position="145"/>
        <end position="156"/>
    </location>
</feature>
<keyword evidence="3" id="KW-1185">Reference proteome</keyword>
<feature type="region of interest" description="Disordered" evidence="1">
    <location>
        <begin position="25"/>
        <end position="174"/>
    </location>
</feature>
<dbReference type="RefSeq" id="XP_004254823.1">
    <property type="nucleotide sequence ID" value="XM_004254775.1"/>
</dbReference>
<evidence type="ECO:0000256" key="1">
    <source>
        <dbReference type="SAM" id="MobiDB-lite"/>
    </source>
</evidence>
<dbReference type="VEuPathDB" id="AmoebaDB:EIN_221750"/>
<sequence>MPKLEVKAGLFKNFFAKHQGVKIEKEKKEAERHEQMKEKKALPKKMVVKCKKIPTKMSEDDEKLTSSSSEENSQKSSEESNNSDDNLSAEQKSEIEDNEESKESEESQSEKKNEDNEKSGTSATGKAENLPTAQSEFRAKKQQREKKDTKKFHQDGSDSEEYEAEDLYDGLDKEGDEDILRNELKNFIKKQADKGNTLDDRYDEEEEKDSKAIRKSSKKRKN</sequence>
<feature type="compositionally biased region" description="Basic residues" evidence="1">
    <location>
        <begin position="213"/>
        <end position="222"/>
    </location>
</feature>
<evidence type="ECO:0000313" key="3">
    <source>
        <dbReference type="Proteomes" id="UP000014680"/>
    </source>
</evidence>
<proteinExistence type="predicted"/>
<gene>
    <name evidence="2" type="ORF">EIN_221750</name>
</gene>
<dbReference type="Proteomes" id="UP000014680">
    <property type="component" value="Unassembled WGS sequence"/>
</dbReference>
<dbReference type="GeneID" id="14887362"/>
<dbReference type="EMBL" id="KB206756">
    <property type="protein sequence ID" value="ELP88052.1"/>
    <property type="molecule type" value="Genomic_DNA"/>
</dbReference>
<feature type="compositionally biased region" description="Acidic residues" evidence="1">
    <location>
        <begin position="157"/>
        <end position="169"/>
    </location>
</feature>
<organism evidence="2 3">
    <name type="scientific">Entamoeba invadens IP1</name>
    <dbReference type="NCBI Taxonomy" id="370355"/>
    <lineage>
        <taxon>Eukaryota</taxon>
        <taxon>Amoebozoa</taxon>
        <taxon>Evosea</taxon>
        <taxon>Archamoebae</taxon>
        <taxon>Mastigamoebida</taxon>
        <taxon>Entamoebidae</taxon>
        <taxon>Entamoeba</taxon>
    </lineage>
</organism>
<protein>
    <submittedName>
        <fullName evidence="2">Uncharacterized protein</fullName>
    </submittedName>
</protein>
<feature type="compositionally biased region" description="Basic and acidic residues" evidence="1">
    <location>
        <begin position="191"/>
        <end position="200"/>
    </location>
</feature>
<accession>A0A0A1U1Z1</accession>
<evidence type="ECO:0000313" key="2">
    <source>
        <dbReference type="EMBL" id="ELP88052.1"/>
    </source>
</evidence>
<reference evidence="2 3" key="1">
    <citation type="submission" date="2012-10" db="EMBL/GenBank/DDBJ databases">
        <authorList>
            <person name="Zafar N."/>
            <person name="Inman J."/>
            <person name="Hall N."/>
            <person name="Lorenzi H."/>
            <person name="Caler E."/>
        </authorList>
    </citation>
    <scope>NUCLEOTIDE SEQUENCE [LARGE SCALE GENOMIC DNA]</scope>
    <source>
        <strain evidence="2 3">IP1</strain>
    </source>
</reference>
<dbReference type="AlphaFoldDB" id="A0A0A1U1Z1"/>
<dbReference type="KEGG" id="eiv:EIN_221750"/>